<evidence type="ECO:0000313" key="4">
    <source>
        <dbReference type="Proteomes" id="UP000294847"/>
    </source>
</evidence>
<evidence type="ECO:0000256" key="1">
    <source>
        <dbReference type="SAM" id="MobiDB-lite"/>
    </source>
</evidence>
<dbReference type="SUPFAM" id="SSF48452">
    <property type="entry name" value="TPR-like"/>
    <property type="match status" value="1"/>
</dbReference>
<dbReference type="EMBL" id="CP034204">
    <property type="protein sequence ID" value="QBZ54138.1"/>
    <property type="molecule type" value="Genomic_DNA"/>
</dbReference>
<dbReference type="InterPro" id="IPR011990">
    <property type="entry name" value="TPR-like_helical_dom_sf"/>
</dbReference>
<organism evidence="3 4">
    <name type="scientific">Pyricularia oryzae</name>
    <name type="common">Rice blast fungus</name>
    <name type="synonym">Magnaporthe oryzae</name>
    <dbReference type="NCBI Taxonomy" id="318829"/>
    <lineage>
        <taxon>Eukaryota</taxon>
        <taxon>Fungi</taxon>
        <taxon>Dikarya</taxon>
        <taxon>Ascomycota</taxon>
        <taxon>Pezizomycotina</taxon>
        <taxon>Sordariomycetes</taxon>
        <taxon>Sordariomycetidae</taxon>
        <taxon>Magnaporthales</taxon>
        <taxon>Pyriculariaceae</taxon>
        <taxon>Pyricularia</taxon>
    </lineage>
</organism>
<reference evidence="3 4" key="1">
    <citation type="journal article" date="2019" name="Mol. Biol. Evol.">
        <title>Blast fungal genomes show frequent chromosomal changes, gene gains and losses, and effector gene turnover.</title>
        <authorList>
            <person name="Gomez Luciano L.B."/>
            <person name="Jason Tsai I."/>
            <person name="Chuma I."/>
            <person name="Tosa Y."/>
            <person name="Chen Y.H."/>
            <person name="Li J.Y."/>
            <person name="Li M.Y."/>
            <person name="Jade Lu M.Y."/>
            <person name="Nakayashiki H."/>
            <person name="Li W.H."/>
        </authorList>
    </citation>
    <scope>NUCLEOTIDE SEQUENCE [LARGE SCALE GENOMIC DNA]</scope>
    <source>
        <strain evidence="3">MZ5-1-6</strain>
    </source>
</reference>
<gene>
    <name evidence="3" type="ORF">PoMZ_09831</name>
</gene>
<evidence type="ECO:0000313" key="3">
    <source>
        <dbReference type="EMBL" id="QBZ54138.1"/>
    </source>
</evidence>
<evidence type="ECO:0000259" key="2">
    <source>
        <dbReference type="Pfam" id="PF14737"/>
    </source>
</evidence>
<feature type="domain" description="DUF4470" evidence="2">
    <location>
        <begin position="183"/>
        <end position="245"/>
    </location>
</feature>
<feature type="region of interest" description="Disordered" evidence="1">
    <location>
        <begin position="630"/>
        <end position="666"/>
    </location>
</feature>
<dbReference type="Pfam" id="PF14737">
    <property type="entry name" value="DUF4470"/>
    <property type="match status" value="1"/>
</dbReference>
<dbReference type="AlphaFoldDB" id="A0A4P7MVR6"/>
<protein>
    <recommendedName>
        <fullName evidence="2">DUF4470 domain-containing protein</fullName>
    </recommendedName>
</protein>
<feature type="compositionally biased region" description="Low complexity" evidence="1">
    <location>
        <begin position="649"/>
        <end position="666"/>
    </location>
</feature>
<sequence length="986" mass="112299">MTTNDDYHLFQEAMDKGRQAFLGYNLDEAEKLFIQAASFVPNDPSPSWSLSRVLLERGDYVGAELQLREMLRLMEGDPDWESKKRAGHANIAFYQLCRRDIFAAHQTLQQIDNFNSYDRRLLLHWLRQEEDIHTSMSDKSKQRNLVLDRLPRYKADILGNVREYFALGHEILIPTPIAPIRPGTRANIMICGLGDSGYLFSTLLALDSPQDKIQTQHAHITVIDINPTTIARMLVIFQLMILHQRNSKTGTGPHTLSPRFAIMLCYLFSSPLVPITAIKFLGLALDDLIGEIALGKTTFCGLVYLPFATRYQVYVLLKRWKIQTEGPSPAGSLTCRILAQRESRLDKPLHVPRGRILFQRDVFKQLGALVPWREEHASQFPDPSFIEAVRTYSCMYENDHTSQNMRGYLDMHWRLNPTLVDFELTSVKRSFSVNLRPLVWPNWSGPSPHQCHFDPTEVLGTFIKVAPPETFESPSGECFFDALIQVLTRVDVARKRLSGQVLVEAIVGEVTDVMERIRYDALSHRQPTGVHDPDANPVNFPKVYDGIHMGSLPDYTGGMFSVAYYAGPLLRKHDDDQSTQSMLRFRISLNYPLFKSYESYMAEYLAMTGEDTLRGHFGLERLDPVCIPGHKPMSHYDNDSDSDSDDNSDNNNYNSERNSDSSSISDIDSLVNNYDDSWCPGRPDSRYDNYMWLGRTHMLTDPKSPHYQERLPRAVFLHTFFSYLLKIVLPYPRPNSSYWPTPGRWQVDSPLNLTAILRFVEHMVVQVGYSSKWISDALTSVCFSVIDTTAREPRSLAALPEEVETMHPSKRISLVPWRAEFTTLLGIWRPLLPFGILIPRSGPDRGLPGLKEICHCSVAFPTLFTGTIVNFSRKSKHYMLVFLNAKATSVQEVEGSLYSFLLTPDDGCVDSPLGLGIRGGGVHIITTFTFDARKKMAEFWMRDDVVAELKSGNWIVYLWRTDTWRKASDGVDARTLVPGEHWLDKA</sequence>
<accession>A0A4P7MVR6</accession>
<dbReference type="Proteomes" id="UP000294847">
    <property type="component" value="Chromosome 1"/>
</dbReference>
<dbReference type="InterPro" id="IPR027974">
    <property type="entry name" value="DUF4470"/>
</dbReference>
<feature type="compositionally biased region" description="Acidic residues" evidence="1">
    <location>
        <begin position="639"/>
        <end position="648"/>
    </location>
</feature>
<name>A0A4P7MVR6_PYROR</name>
<proteinExistence type="predicted"/>